<evidence type="ECO:0000313" key="2">
    <source>
        <dbReference type="Proteomes" id="UP001499863"/>
    </source>
</evidence>
<name>A0ABN1Y4A9_9ACTN</name>
<dbReference type="EMBL" id="BAAAKJ010000190">
    <property type="protein sequence ID" value="GAA1397547.1"/>
    <property type="molecule type" value="Genomic_DNA"/>
</dbReference>
<evidence type="ECO:0000313" key="1">
    <source>
        <dbReference type="EMBL" id="GAA1397547.1"/>
    </source>
</evidence>
<organism evidence="1 2">
    <name type="scientific">Kitasatospora putterlickiae</name>
    <dbReference type="NCBI Taxonomy" id="221725"/>
    <lineage>
        <taxon>Bacteria</taxon>
        <taxon>Bacillati</taxon>
        <taxon>Actinomycetota</taxon>
        <taxon>Actinomycetes</taxon>
        <taxon>Kitasatosporales</taxon>
        <taxon>Streptomycetaceae</taxon>
        <taxon>Kitasatospora</taxon>
    </lineage>
</organism>
<dbReference type="RefSeq" id="WP_344336146.1">
    <property type="nucleotide sequence ID" value="NZ_BAAAKJ010000190.1"/>
</dbReference>
<accession>A0ABN1Y4A9</accession>
<comment type="caution">
    <text evidence="1">The sequence shown here is derived from an EMBL/GenBank/DDBJ whole genome shotgun (WGS) entry which is preliminary data.</text>
</comment>
<reference evidence="1 2" key="1">
    <citation type="journal article" date="2019" name="Int. J. Syst. Evol. Microbiol.">
        <title>The Global Catalogue of Microorganisms (GCM) 10K type strain sequencing project: providing services to taxonomists for standard genome sequencing and annotation.</title>
        <authorList>
            <consortium name="The Broad Institute Genomics Platform"/>
            <consortium name="The Broad Institute Genome Sequencing Center for Infectious Disease"/>
            <person name="Wu L."/>
            <person name="Ma J."/>
        </authorList>
    </citation>
    <scope>NUCLEOTIDE SEQUENCE [LARGE SCALE GENOMIC DNA]</scope>
    <source>
        <strain evidence="1 2">JCM 12393</strain>
    </source>
</reference>
<gene>
    <name evidence="1" type="ORF">GCM10009639_35130</name>
</gene>
<keyword evidence="2" id="KW-1185">Reference proteome</keyword>
<proteinExistence type="predicted"/>
<protein>
    <submittedName>
        <fullName evidence="1">Uncharacterized protein</fullName>
    </submittedName>
</protein>
<dbReference type="Proteomes" id="UP001499863">
    <property type="component" value="Unassembled WGS sequence"/>
</dbReference>
<sequence length="224" mass="24099">MTSDDVLATLRAHWDEIWELLDEPSRDRLRALAEDTTGDPERIARRIVRLVRATLPDGHPVRELFDDSTRFVRDRDGADVVVNGPASGSAALVASVADLLRPTPAPAGPTPPDDADDWLLAADSVTATAYRAGGHDPADPGLIRLTDPQGTVRLPSFQFDDASGRPLPVVVAVNRLLDAADDPWGVADWWLGANAWLDAVPARLLGTTGEHTLLAAARAEIAEW</sequence>